<evidence type="ECO:0000313" key="2">
    <source>
        <dbReference type="Proteomes" id="UP001218188"/>
    </source>
</evidence>
<organism evidence="1 2">
    <name type="scientific">Mycena alexandri</name>
    <dbReference type="NCBI Taxonomy" id="1745969"/>
    <lineage>
        <taxon>Eukaryota</taxon>
        <taxon>Fungi</taxon>
        <taxon>Dikarya</taxon>
        <taxon>Basidiomycota</taxon>
        <taxon>Agaricomycotina</taxon>
        <taxon>Agaricomycetes</taxon>
        <taxon>Agaricomycetidae</taxon>
        <taxon>Agaricales</taxon>
        <taxon>Marasmiineae</taxon>
        <taxon>Mycenaceae</taxon>
        <taxon>Mycena</taxon>
    </lineage>
</organism>
<dbReference type="Proteomes" id="UP001218188">
    <property type="component" value="Unassembled WGS sequence"/>
</dbReference>
<sequence length="99" mass="11110">MDDSDTIKIIHNTDAQLGTFHFAHFPVGSFLTLLNLPKDEDVKMFPTHVEIGLRAYKMLDELLAEKAVSVKAVASLNTIWRKGKANIDILELPEDDCID</sequence>
<accession>A0AAD6TB43</accession>
<reference evidence="1" key="1">
    <citation type="submission" date="2023-03" db="EMBL/GenBank/DDBJ databases">
        <title>Massive genome expansion in bonnet fungi (Mycena s.s.) driven by repeated elements and novel gene families across ecological guilds.</title>
        <authorList>
            <consortium name="Lawrence Berkeley National Laboratory"/>
            <person name="Harder C.B."/>
            <person name="Miyauchi S."/>
            <person name="Viragh M."/>
            <person name="Kuo A."/>
            <person name="Thoen E."/>
            <person name="Andreopoulos B."/>
            <person name="Lu D."/>
            <person name="Skrede I."/>
            <person name="Drula E."/>
            <person name="Henrissat B."/>
            <person name="Morin E."/>
            <person name="Kohler A."/>
            <person name="Barry K."/>
            <person name="LaButti K."/>
            <person name="Morin E."/>
            <person name="Salamov A."/>
            <person name="Lipzen A."/>
            <person name="Mereny Z."/>
            <person name="Hegedus B."/>
            <person name="Baldrian P."/>
            <person name="Stursova M."/>
            <person name="Weitz H."/>
            <person name="Taylor A."/>
            <person name="Grigoriev I.V."/>
            <person name="Nagy L.G."/>
            <person name="Martin F."/>
            <person name="Kauserud H."/>
        </authorList>
    </citation>
    <scope>NUCLEOTIDE SEQUENCE</scope>
    <source>
        <strain evidence="1">CBHHK200</strain>
    </source>
</reference>
<comment type="caution">
    <text evidence="1">The sequence shown here is derived from an EMBL/GenBank/DDBJ whole genome shotgun (WGS) entry which is preliminary data.</text>
</comment>
<evidence type="ECO:0000313" key="1">
    <source>
        <dbReference type="EMBL" id="KAJ7041755.1"/>
    </source>
</evidence>
<keyword evidence="2" id="KW-1185">Reference proteome</keyword>
<name>A0AAD6TB43_9AGAR</name>
<gene>
    <name evidence="1" type="ORF">C8F04DRAFT_1252679</name>
</gene>
<dbReference type="EMBL" id="JARJCM010000015">
    <property type="protein sequence ID" value="KAJ7041755.1"/>
    <property type="molecule type" value="Genomic_DNA"/>
</dbReference>
<dbReference type="AlphaFoldDB" id="A0AAD6TB43"/>
<proteinExistence type="predicted"/>
<protein>
    <submittedName>
        <fullName evidence="1">Uncharacterized protein</fullName>
    </submittedName>
</protein>